<organism evidence="6 7">
    <name type="scientific">Desulfopila aestuarii DSM 18488</name>
    <dbReference type="NCBI Taxonomy" id="1121416"/>
    <lineage>
        <taxon>Bacteria</taxon>
        <taxon>Pseudomonadati</taxon>
        <taxon>Thermodesulfobacteriota</taxon>
        <taxon>Desulfobulbia</taxon>
        <taxon>Desulfobulbales</taxon>
        <taxon>Desulfocapsaceae</taxon>
        <taxon>Desulfopila</taxon>
    </lineage>
</organism>
<dbReference type="PROSITE" id="PS50293">
    <property type="entry name" value="TPR_REGION"/>
    <property type="match status" value="1"/>
</dbReference>
<evidence type="ECO:0000313" key="6">
    <source>
        <dbReference type="EMBL" id="SHO43137.1"/>
    </source>
</evidence>
<dbReference type="EMBL" id="FRFE01000001">
    <property type="protein sequence ID" value="SHO43137.1"/>
    <property type="molecule type" value="Genomic_DNA"/>
</dbReference>
<dbReference type="Gene3D" id="1.25.40.10">
    <property type="entry name" value="Tetratricopeptide repeat domain"/>
    <property type="match status" value="1"/>
</dbReference>
<dbReference type="OrthoDB" id="5240474at2"/>
<keyword evidence="2 3" id="KW-0802">TPR repeat</keyword>
<keyword evidence="4" id="KW-0812">Transmembrane</keyword>
<feature type="transmembrane region" description="Helical" evidence="4">
    <location>
        <begin position="130"/>
        <end position="149"/>
    </location>
</feature>
<sequence length="251" mass="27131">MKRYLLPLLLSVMTASFLISAAFAGVDNSRFQEANGAYSRNDFESAIAIYEELISNNGYSAGLLYNLANSYAQAGHTGKAVLNYERALQLDPNDPDILGNLQLVRAANGIFNPEATTLEHLLHLFSMNQWIGIGGLALVLLTVGLLLSLQLKISPRAMMGLGIACSVVMLASTIATLELHVEWTGSVVVHESRLLISPFEGAATAGNIQEGRMVSSGKEHGTYVFVEDETGRKGWIVQSAIEPVIPSDPRR</sequence>
<dbReference type="SUPFAM" id="SSF48452">
    <property type="entry name" value="TPR-like"/>
    <property type="match status" value="1"/>
</dbReference>
<keyword evidence="4" id="KW-0472">Membrane</keyword>
<evidence type="ECO:0000256" key="2">
    <source>
        <dbReference type="ARBA" id="ARBA00022803"/>
    </source>
</evidence>
<evidence type="ECO:0000256" key="1">
    <source>
        <dbReference type="ARBA" id="ARBA00022737"/>
    </source>
</evidence>
<keyword evidence="7" id="KW-1185">Reference proteome</keyword>
<keyword evidence="5" id="KW-0732">Signal</keyword>
<protein>
    <submittedName>
        <fullName evidence="6">Tetratricopeptide repeat-containing protein</fullName>
    </submittedName>
</protein>
<dbReference type="Proteomes" id="UP000184603">
    <property type="component" value="Unassembled WGS sequence"/>
</dbReference>
<dbReference type="InterPro" id="IPR019734">
    <property type="entry name" value="TPR_rpt"/>
</dbReference>
<dbReference type="SMART" id="SM00028">
    <property type="entry name" value="TPR"/>
    <property type="match status" value="2"/>
</dbReference>
<dbReference type="PROSITE" id="PS50005">
    <property type="entry name" value="TPR"/>
    <property type="match status" value="1"/>
</dbReference>
<dbReference type="AlphaFoldDB" id="A0A1M7XWK1"/>
<name>A0A1M7XWK1_9BACT</name>
<feature type="signal peptide" evidence="5">
    <location>
        <begin position="1"/>
        <end position="24"/>
    </location>
</feature>
<dbReference type="RefSeq" id="WP_073611658.1">
    <property type="nucleotide sequence ID" value="NZ_FRFE01000001.1"/>
</dbReference>
<dbReference type="InterPro" id="IPR013105">
    <property type="entry name" value="TPR_2"/>
</dbReference>
<dbReference type="Pfam" id="PF07719">
    <property type="entry name" value="TPR_2"/>
    <property type="match status" value="1"/>
</dbReference>
<dbReference type="STRING" id="1121416.SAMN02745220_00310"/>
<gene>
    <name evidence="6" type="ORF">SAMN02745220_00310</name>
</gene>
<evidence type="ECO:0000256" key="4">
    <source>
        <dbReference type="SAM" id="Phobius"/>
    </source>
</evidence>
<evidence type="ECO:0000313" key="7">
    <source>
        <dbReference type="Proteomes" id="UP000184603"/>
    </source>
</evidence>
<feature type="chain" id="PRO_5013314616" evidence="5">
    <location>
        <begin position="25"/>
        <end position="251"/>
    </location>
</feature>
<feature type="repeat" description="TPR" evidence="3">
    <location>
        <begin position="61"/>
        <end position="94"/>
    </location>
</feature>
<reference evidence="6 7" key="1">
    <citation type="submission" date="2016-12" db="EMBL/GenBank/DDBJ databases">
        <authorList>
            <person name="Song W.-J."/>
            <person name="Kurnit D.M."/>
        </authorList>
    </citation>
    <scope>NUCLEOTIDE SEQUENCE [LARGE SCALE GENOMIC DNA]</scope>
    <source>
        <strain evidence="6 7">DSM 18488</strain>
    </source>
</reference>
<keyword evidence="4" id="KW-1133">Transmembrane helix</keyword>
<evidence type="ECO:0000256" key="5">
    <source>
        <dbReference type="SAM" id="SignalP"/>
    </source>
</evidence>
<keyword evidence="1" id="KW-0677">Repeat</keyword>
<accession>A0A1M7XWK1</accession>
<evidence type="ECO:0000256" key="3">
    <source>
        <dbReference type="PROSITE-ProRule" id="PRU00339"/>
    </source>
</evidence>
<proteinExistence type="predicted"/>
<dbReference type="InterPro" id="IPR011990">
    <property type="entry name" value="TPR-like_helical_dom_sf"/>
</dbReference>